<reference evidence="9 10" key="1">
    <citation type="submission" date="2020-08" db="EMBL/GenBank/DDBJ databases">
        <title>Genomic Encyclopedia of Type Strains, Phase IV (KMG-IV): sequencing the most valuable type-strain genomes for metagenomic binning, comparative biology and taxonomic classification.</title>
        <authorList>
            <person name="Goeker M."/>
        </authorList>
    </citation>
    <scope>NUCLEOTIDE SEQUENCE [LARGE SCALE GENOMIC DNA]</scope>
    <source>
        <strain evidence="9 10">DSM 26287</strain>
    </source>
</reference>
<dbReference type="GO" id="GO:0005737">
    <property type="term" value="C:cytoplasm"/>
    <property type="evidence" value="ECO:0007669"/>
    <property type="project" value="UniProtKB-SubCell"/>
</dbReference>
<dbReference type="InterPro" id="IPR053924">
    <property type="entry name" value="RecX_HTH_2nd"/>
</dbReference>
<comment type="caution">
    <text evidence="9">The sequence shown here is derived from an EMBL/GenBank/DDBJ whole genome shotgun (WGS) entry which is preliminary data.</text>
</comment>
<evidence type="ECO:0000313" key="10">
    <source>
        <dbReference type="Proteomes" id="UP000537141"/>
    </source>
</evidence>
<evidence type="ECO:0000259" key="8">
    <source>
        <dbReference type="Pfam" id="PF21982"/>
    </source>
</evidence>
<dbReference type="Pfam" id="PF21982">
    <property type="entry name" value="RecX_HTH1"/>
    <property type="match status" value="1"/>
</dbReference>
<dbReference type="InterPro" id="IPR053926">
    <property type="entry name" value="RecX_HTH_1st"/>
</dbReference>
<evidence type="ECO:0000259" key="6">
    <source>
        <dbReference type="Pfam" id="PF02631"/>
    </source>
</evidence>
<evidence type="ECO:0000256" key="5">
    <source>
        <dbReference type="HAMAP-Rule" id="MF_01114"/>
    </source>
</evidence>
<evidence type="ECO:0000259" key="7">
    <source>
        <dbReference type="Pfam" id="PF21981"/>
    </source>
</evidence>
<dbReference type="InterPro" id="IPR036388">
    <property type="entry name" value="WH-like_DNA-bd_sf"/>
</dbReference>
<feature type="domain" description="RecX third three-helical" evidence="7">
    <location>
        <begin position="97"/>
        <end position="142"/>
    </location>
</feature>
<feature type="domain" description="RecX second three-helical" evidence="6">
    <location>
        <begin position="53"/>
        <end position="87"/>
    </location>
</feature>
<sequence length="149" mass="17704">MNKTILHTAVDLLSRREHSIKELKNKLLLRDYPAEDFDEVINYLLEKNYLSNERFADSLIRQRINKGYGWRFIENELKQKGLDTSVILLAKEEHQVDWYELADSAYSKRFGCSPIESNKEKAKRIRFLQYRGFSNDEIITVLKLKHEPI</sequence>
<dbReference type="InterPro" id="IPR003783">
    <property type="entry name" value="Regulatory_RecX"/>
</dbReference>
<feature type="domain" description="RecX first three-helical" evidence="8">
    <location>
        <begin position="8"/>
        <end position="44"/>
    </location>
</feature>
<dbReference type="AlphaFoldDB" id="A0A7X0NGC9"/>
<accession>A0A7X0NGC9</accession>
<comment type="subcellular location">
    <subcellularLocation>
        <location evidence="1 5">Cytoplasm</location>
    </subcellularLocation>
</comment>
<comment type="function">
    <text evidence="5">Modulates RecA activity.</text>
</comment>
<evidence type="ECO:0000256" key="2">
    <source>
        <dbReference type="ARBA" id="ARBA00009695"/>
    </source>
</evidence>
<dbReference type="Gene3D" id="1.10.10.10">
    <property type="entry name" value="Winged helix-like DNA-binding domain superfamily/Winged helix DNA-binding domain"/>
    <property type="match status" value="3"/>
</dbReference>
<evidence type="ECO:0000313" key="9">
    <source>
        <dbReference type="EMBL" id="MBB6542967.1"/>
    </source>
</evidence>
<evidence type="ECO:0000256" key="3">
    <source>
        <dbReference type="ARBA" id="ARBA00018111"/>
    </source>
</evidence>
<protein>
    <recommendedName>
        <fullName evidence="3 5">Regulatory protein RecX</fullName>
    </recommendedName>
</protein>
<organism evidence="9 10">
    <name type="scientific">Thalassotalea piscium</name>
    <dbReference type="NCBI Taxonomy" id="1230533"/>
    <lineage>
        <taxon>Bacteria</taxon>
        <taxon>Pseudomonadati</taxon>
        <taxon>Pseudomonadota</taxon>
        <taxon>Gammaproteobacteria</taxon>
        <taxon>Alteromonadales</taxon>
        <taxon>Colwelliaceae</taxon>
        <taxon>Thalassotalea</taxon>
    </lineage>
</organism>
<evidence type="ECO:0000256" key="1">
    <source>
        <dbReference type="ARBA" id="ARBA00004496"/>
    </source>
</evidence>
<keyword evidence="10" id="KW-1185">Reference proteome</keyword>
<dbReference type="Proteomes" id="UP000537141">
    <property type="component" value="Unassembled WGS sequence"/>
</dbReference>
<dbReference type="HAMAP" id="MF_01114">
    <property type="entry name" value="RecX"/>
    <property type="match status" value="1"/>
</dbReference>
<gene>
    <name evidence="5" type="primary">recX</name>
    <name evidence="9" type="ORF">HNQ55_001471</name>
</gene>
<dbReference type="Pfam" id="PF02631">
    <property type="entry name" value="RecX_HTH2"/>
    <property type="match status" value="1"/>
</dbReference>
<dbReference type="PANTHER" id="PTHR33602">
    <property type="entry name" value="REGULATORY PROTEIN RECX FAMILY PROTEIN"/>
    <property type="match status" value="1"/>
</dbReference>
<dbReference type="RefSeq" id="WP_184423772.1">
    <property type="nucleotide sequence ID" value="NZ_AP027362.1"/>
</dbReference>
<dbReference type="EMBL" id="JACHHU010000009">
    <property type="protein sequence ID" value="MBB6542967.1"/>
    <property type="molecule type" value="Genomic_DNA"/>
</dbReference>
<name>A0A7X0NGC9_9GAMM</name>
<dbReference type="GO" id="GO:0006282">
    <property type="term" value="P:regulation of DNA repair"/>
    <property type="evidence" value="ECO:0007669"/>
    <property type="project" value="UniProtKB-UniRule"/>
</dbReference>
<evidence type="ECO:0000256" key="4">
    <source>
        <dbReference type="ARBA" id="ARBA00022490"/>
    </source>
</evidence>
<proteinExistence type="inferred from homology"/>
<dbReference type="InterPro" id="IPR053925">
    <property type="entry name" value="RecX_HTH_3rd"/>
</dbReference>
<dbReference type="PANTHER" id="PTHR33602:SF1">
    <property type="entry name" value="REGULATORY PROTEIN RECX FAMILY PROTEIN"/>
    <property type="match status" value="1"/>
</dbReference>
<keyword evidence="4 5" id="KW-0963">Cytoplasm</keyword>
<dbReference type="Pfam" id="PF21981">
    <property type="entry name" value="RecX_HTH3"/>
    <property type="match status" value="1"/>
</dbReference>
<comment type="similarity">
    <text evidence="2 5">Belongs to the RecX family.</text>
</comment>